<evidence type="ECO:0000256" key="10">
    <source>
        <dbReference type="ARBA" id="ARBA00023201"/>
    </source>
</evidence>
<accession>A0AAV4NW97</accession>
<keyword evidence="3 12" id="KW-0813">Transport</keyword>
<dbReference type="Proteomes" id="UP001054837">
    <property type="component" value="Unassembled WGS sequence"/>
</dbReference>
<evidence type="ECO:0000256" key="6">
    <source>
        <dbReference type="ARBA" id="ARBA00022989"/>
    </source>
</evidence>
<keyword evidence="15" id="KW-1185">Reference proteome</keyword>
<reference evidence="14 15" key="1">
    <citation type="submission" date="2021-06" db="EMBL/GenBank/DDBJ databases">
        <title>Caerostris darwini draft genome.</title>
        <authorList>
            <person name="Kono N."/>
            <person name="Arakawa K."/>
        </authorList>
    </citation>
    <scope>NUCLEOTIDE SEQUENCE [LARGE SCALE GENOMIC DNA]</scope>
</reference>
<dbReference type="Gene3D" id="2.60.470.10">
    <property type="entry name" value="Acid-sensing ion channels like domains"/>
    <property type="match status" value="1"/>
</dbReference>
<keyword evidence="5 12" id="KW-0812">Transmembrane</keyword>
<evidence type="ECO:0000256" key="7">
    <source>
        <dbReference type="ARBA" id="ARBA00023053"/>
    </source>
</evidence>
<dbReference type="PANTHER" id="PTHR11690">
    <property type="entry name" value="AMILORIDE-SENSITIVE SODIUM CHANNEL-RELATED"/>
    <property type="match status" value="1"/>
</dbReference>
<dbReference type="PRINTS" id="PR01078">
    <property type="entry name" value="AMINACHANNEL"/>
</dbReference>
<dbReference type="GO" id="GO:0015280">
    <property type="term" value="F:ligand-gated sodium channel activity"/>
    <property type="evidence" value="ECO:0007669"/>
    <property type="project" value="TreeGrafter"/>
</dbReference>
<comment type="subcellular location">
    <subcellularLocation>
        <location evidence="1">Membrane</location>
        <topology evidence="1">Multi-pass membrane protein</topology>
    </subcellularLocation>
</comment>
<evidence type="ECO:0000256" key="2">
    <source>
        <dbReference type="ARBA" id="ARBA00007193"/>
    </source>
</evidence>
<evidence type="ECO:0000256" key="5">
    <source>
        <dbReference type="ARBA" id="ARBA00022692"/>
    </source>
</evidence>
<comment type="caution">
    <text evidence="14">The sequence shown here is derived from an EMBL/GenBank/DDBJ whole genome shotgun (WGS) entry which is preliminary data.</text>
</comment>
<evidence type="ECO:0000256" key="4">
    <source>
        <dbReference type="ARBA" id="ARBA00022461"/>
    </source>
</evidence>
<dbReference type="InterPro" id="IPR001873">
    <property type="entry name" value="ENaC"/>
</dbReference>
<dbReference type="PANTHER" id="PTHR11690:SF248">
    <property type="entry name" value="PICKPOCKET 17, ISOFORM A"/>
    <property type="match status" value="1"/>
</dbReference>
<protein>
    <submittedName>
        <fullName evidence="14">Uncharacterized protein</fullName>
    </submittedName>
</protein>
<evidence type="ECO:0000256" key="12">
    <source>
        <dbReference type="RuleBase" id="RU000679"/>
    </source>
</evidence>
<keyword evidence="8 12" id="KW-0406">Ion transport</keyword>
<dbReference type="AlphaFoldDB" id="A0AAV4NW97"/>
<keyword evidence="9 13" id="KW-0472">Membrane</keyword>
<evidence type="ECO:0000256" key="1">
    <source>
        <dbReference type="ARBA" id="ARBA00004141"/>
    </source>
</evidence>
<name>A0AAV4NW97_9ARAC</name>
<organism evidence="14 15">
    <name type="scientific">Caerostris darwini</name>
    <dbReference type="NCBI Taxonomy" id="1538125"/>
    <lineage>
        <taxon>Eukaryota</taxon>
        <taxon>Metazoa</taxon>
        <taxon>Ecdysozoa</taxon>
        <taxon>Arthropoda</taxon>
        <taxon>Chelicerata</taxon>
        <taxon>Arachnida</taxon>
        <taxon>Araneae</taxon>
        <taxon>Araneomorphae</taxon>
        <taxon>Entelegynae</taxon>
        <taxon>Araneoidea</taxon>
        <taxon>Araneidae</taxon>
        <taxon>Caerostris</taxon>
    </lineage>
</organism>
<evidence type="ECO:0000256" key="8">
    <source>
        <dbReference type="ARBA" id="ARBA00023065"/>
    </source>
</evidence>
<comment type="similarity">
    <text evidence="2 12">Belongs to the amiloride-sensitive sodium channel (TC 1.A.6) family.</text>
</comment>
<evidence type="ECO:0000313" key="15">
    <source>
        <dbReference type="Proteomes" id="UP001054837"/>
    </source>
</evidence>
<evidence type="ECO:0000256" key="3">
    <source>
        <dbReference type="ARBA" id="ARBA00022448"/>
    </source>
</evidence>
<evidence type="ECO:0000256" key="9">
    <source>
        <dbReference type="ARBA" id="ARBA00023136"/>
    </source>
</evidence>
<dbReference type="GO" id="GO:0005886">
    <property type="term" value="C:plasma membrane"/>
    <property type="evidence" value="ECO:0007669"/>
    <property type="project" value="TreeGrafter"/>
</dbReference>
<dbReference type="EMBL" id="BPLQ01001987">
    <property type="protein sequence ID" value="GIX87327.1"/>
    <property type="molecule type" value="Genomic_DNA"/>
</dbReference>
<feature type="transmembrane region" description="Helical" evidence="13">
    <location>
        <begin position="41"/>
        <end position="63"/>
    </location>
</feature>
<evidence type="ECO:0000256" key="13">
    <source>
        <dbReference type="SAM" id="Phobius"/>
    </source>
</evidence>
<proteinExistence type="inferred from homology"/>
<keyword evidence="10 12" id="KW-0739">Sodium transport</keyword>
<keyword evidence="6 13" id="KW-1133">Transmembrane helix</keyword>
<dbReference type="Pfam" id="PF00858">
    <property type="entry name" value="ASC"/>
    <property type="match status" value="1"/>
</dbReference>
<keyword evidence="7" id="KW-0915">Sodium</keyword>
<gene>
    <name evidence="14" type="ORF">CDAR_31791</name>
</gene>
<keyword evidence="11 12" id="KW-0407">Ion channel</keyword>
<evidence type="ECO:0000256" key="11">
    <source>
        <dbReference type="ARBA" id="ARBA00023303"/>
    </source>
</evidence>
<keyword evidence="4 12" id="KW-0894">Sodium channel</keyword>
<evidence type="ECO:0000313" key="14">
    <source>
        <dbReference type="EMBL" id="GIX87327.1"/>
    </source>
</evidence>
<sequence>MGRRQWDEPMSYHGLLSTYVEQTTTHGVRKIISSRHPARKLFWITVFLCSLGGCCYHCSYLIANYVANPKATITQEKDADFAEFPSLTVCNLNVIKKAYAQSYFDMASAKNKAKGNTTVKPTSKCYQSEKDLVRQSAIDLSDTWLSLGVTKDNLSRFGHKAEDLIIQCTYNSNDCWSNGTSYRVDITQVTSPIFGLCHTLSVKNNLTDQPASVKRGGTTQGTF</sequence>